<keyword evidence="4" id="KW-0969">Cilium</keyword>
<protein>
    <submittedName>
        <fullName evidence="10">Uncharacterized protein</fullName>
    </submittedName>
</protein>
<evidence type="ECO:0000256" key="4">
    <source>
        <dbReference type="ARBA" id="ARBA00023069"/>
    </source>
</evidence>
<evidence type="ECO:0000313" key="11">
    <source>
        <dbReference type="Proteomes" id="UP000636010"/>
    </source>
</evidence>
<dbReference type="NCBIfam" id="TIGR04183">
    <property type="entry name" value="Por_Secre_tail"/>
    <property type="match status" value="1"/>
</dbReference>
<keyword evidence="3" id="KW-0963">Cytoplasm</keyword>
<dbReference type="InterPro" id="IPR053879">
    <property type="entry name" value="HYDIN_VesB_CFA65-like_Ig"/>
</dbReference>
<feature type="region of interest" description="Disordered" evidence="6">
    <location>
        <begin position="2160"/>
        <end position="2183"/>
    </location>
</feature>
<proteinExistence type="predicted"/>
<dbReference type="Pfam" id="PF18962">
    <property type="entry name" value="Por_Secre_tail"/>
    <property type="match status" value="1"/>
</dbReference>
<dbReference type="NCBIfam" id="NF012200">
    <property type="entry name" value="choice_anch_D"/>
    <property type="match status" value="3"/>
</dbReference>
<organism evidence="10 11">
    <name type="scientific">Marivirga lumbricoides</name>
    <dbReference type="NCBI Taxonomy" id="1046115"/>
    <lineage>
        <taxon>Bacteria</taxon>
        <taxon>Pseudomonadati</taxon>
        <taxon>Bacteroidota</taxon>
        <taxon>Cytophagia</taxon>
        <taxon>Cytophagales</taxon>
        <taxon>Marivirgaceae</taxon>
        <taxon>Marivirga</taxon>
    </lineage>
</organism>
<name>A0ABQ1NBJ8_9BACT</name>
<feature type="domain" description="HYDIN/VesB/CFA65-like Ig-like" evidence="9">
    <location>
        <begin position="1591"/>
        <end position="1682"/>
    </location>
</feature>
<reference evidence="11" key="1">
    <citation type="journal article" date="2019" name="Int. J. Syst. Evol. Microbiol.">
        <title>The Global Catalogue of Microorganisms (GCM) 10K type strain sequencing project: providing services to taxonomists for standard genome sequencing and annotation.</title>
        <authorList>
            <consortium name="The Broad Institute Genomics Platform"/>
            <consortium name="The Broad Institute Genome Sequencing Center for Infectious Disease"/>
            <person name="Wu L."/>
            <person name="Ma J."/>
        </authorList>
    </citation>
    <scope>NUCLEOTIDE SEQUENCE [LARGE SCALE GENOMIC DNA]</scope>
    <source>
        <strain evidence="11">CGMCC 1.10832</strain>
    </source>
</reference>
<evidence type="ECO:0000256" key="6">
    <source>
        <dbReference type="SAM" id="MobiDB-lite"/>
    </source>
</evidence>
<comment type="caution">
    <text evidence="10">The sequence shown here is derived from an EMBL/GenBank/DDBJ whole genome shotgun (WGS) entry which is preliminary data.</text>
</comment>
<dbReference type="Proteomes" id="UP000636010">
    <property type="component" value="Unassembled WGS sequence"/>
</dbReference>
<dbReference type="PANTHER" id="PTHR45912:SF3">
    <property type="entry name" value="CILIA- AND FLAGELLA-ASSOCIATED PROTEIN 47"/>
    <property type="match status" value="1"/>
</dbReference>
<feature type="domain" description="BACON" evidence="8">
    <location>
        <begin position="750"/>
        <end position="797"/>
    </location>
</feature>
<dbReference type="Gene3D" id="2.60.40.10">
    <property type="entry name" value="Immunoglobulins"/>
    <property type="match status" value="6"/>
</dbReference>
<comment type="subcellular location">
    <subcellularLocation>
        <location evidence="1">Cell projection</location>
        <location evidence="1">Cilium</location>
    </subcellularLocation>
    <subcellularLocation>
        <location evidence="2">Cytoplasm</location>
    </subcellularLocation>
</comment>
<evidence type="ECO:0000313" key="10">
    <source>
        <dbReference type="EMBL" id="GGC53705.1"/>
    </source>
</evidence>
<evidence type="ECO:0000256" key="1">
    <source>
        <dbReference type="ARBA" id="ARBA00004138"/>
    </source>
</evidence>
<dbReference type="Pfam" id="PF19190">
    <property type="entry name" value="BACON_2"/>
    <property type="match status" value="1"/>
</dbReference>
<keyword evidence="5" id="KW-0966">Cell projection</keyword>
<keyword evidence="11" id="KW-1185">Reference proteome</keyword>
<evidence type="ECO:0000256" key="2">
    <source>
        <dbReference type="ARBA" id="ARBA00004496"/>
    </source>
</evidence>
<dbReference type="InterPro" id="IPR026444">
    <property type="entry name" value="Secre_tail"/>
</dbReference>
<feature type="domain" description="Secretion system C-terminal sorting" evidence="7">
    <location>
        <begin position="2334"/>
        <end position="2406"/>
    </location>
</feature>
<gene>
    <name evidence="10" type="ORF">GCM10011506_44190</name>
</gene>
<dbReference type="EMBL" id="BMEC01000018">
    <property type="protein sequence ID" value="GGC53705.1"/>
    <property type="molecule type" value="Genomic_DNA"/>
</dbReference>
<evidence type="ECO:0000259" key="8">
    <source>
        <dbReference type="Pfam" id="PF19190"/>
    </source>
</evidence>
<accession>A0ABQ1NBJ8</accession>
<evidence type="ECO:0000256" key="3">
    <source>
        <dbReference type="ARBA" id="ARBA00022490"/>
    </source>
</evidence>
<feature type="domain" description="HYDIN/VesB/CFA65-like Ig-like" evidence="9">
    <location>
        <begin position="1137"/>
        <end position="1231"/>
    </location>
</feature>
<evidence type="ECO:0000259" key="9">
    <source>
        <dbReference type="Pfam" id="PF22544"/>
    </source>
</evidence>
<evidence type="ECO:0000259" key="7">
    <source>
        <dbReference type="Pfam" id="PF18962"/>
    </source>
</evidence>
<dbReference type="SUPFAM" id="SSF55486">
    <property type="entry name" value="Metalloproteases ('zincins'), catalytic domain"/>
    <property type="match status" value="1"/>
</dbReference>
<sequence length="2411" mass="256900">MKKKYTESDFFDLLPVTTGKKSLFLTLIFLLLFSTVASQELWAQKAEKKPAVPVICPAKPQDMFTRVNIPQQTKGMHQRMLQDEATAEFDITFGPGAQANPEAREAFQYALDIWSTQIVSSVPIKVYADFANLGPGVLASAGPAYNVTNFPGAPESDVLYPAALANSLAGEVLFPDEEFDLIVNLGNGIPWYFGLDGNTPSGLYDFVTVALHEAGHGLGFTTVRGYSGGTGTLRSNGNPSIFGVFIEDGAGNRLLDFPDPSTQLGSAFTSGDIFMAGEFAVAALGGERPELYAPSTFQGGSSLAHWDEAAFPAGDVNSLMTPAVGSAESNFDIGDITRGLFKDMGWVINDADAPLLVANPTSIDEELFVGDTLLSTITLSNISDSVVNASIFTSSDNFSIIEFIDPTSLTIASGTTDSIIVKLNVSEVTRGLYEETIYVTTAESPDTLSIPIEIRVLDGSEAPEISVSPDSLSETLEQLQTSTQPLTISNTGNADLTFSIEVNSDTADSFTNKVFTSNAFINAKGFTKESFPSAMEGSSKSALVRGNTNSFNRVITSLYATDFEEFNLGDINNQLGWVGQYAGNWIISDENPEEGSQHFRGVSDGLGGTRPGNILAISPTIEPLDEPFMTASASINIQGSGVAWEVIPQSPTAESVVTRLRFNGDGTIDVLTDPDFVRIDATTPEGYFDLKIAVDKDDASFSIYFDQELVFSGQGFASEIEQVVFLSNMAVEGSTLDVDNLEITDGDPDAFFLTVSPSSGTVAAGSTTTVDVKFDARTLDAGEYEAVLAVNSNDSVNSPIEVPVSLTVVRPATIEVSPDSLSASIDVKTDDPPTATRTFTVSNSGESSLEFTASTGPINYTPGIDDSTNITIASLDMALYGVGNKEKVTEKLANAPRRVSMTKSGGQSYSSTYSDSIAYDSGLDFPDDFSGVQTAAYTSAVNFDVESTFTLTAVRNGFRTETVSDPVIILEIYKGGATPNDGELLLTQTFEQGSEEGIVVAEVLNEALTFEAGESFWVVHKYPDGIAFPQGVDANATQRPDTYFFSGDGGATFNPSGFVFFVRALSGGGSSGNYITLSPSSGSVAPGGSVDVTVTFDASSLANGEYNTDIIVSSNDPVTPAATVATYLKVSGQESEISVSDEYLLFSDVFIGAEKERTFTINNEGLAVLNVTDISSDNPDFTLSSSSASIEANGSLEVTVNFAPSEVGARNGIISIESDALDEPLQVVVYGVGAEPPVAQLDPQEVSATTDAGTTVETQITLKNEGNAPLIYSFPDLAVASLLAKPGVKLNNTEILSFSNTAALEEKGAKDNRVGSEVLYSVGTDNEFGYSWIDSDETGGPVYGFNDITASGTEITTTLGGDGTAEVDLPFTFDFYGSTYSSAFINANGFVAFQAPTSTSTWTNSQIPTDNAVNNMIAGFWNDLEPQEFNGSVHYQDLGDQFIIQWTDVTEYLGSADETVTFQIVLNSNGNVDIFYDDVESATFLESATIGIENADGSDGAQVAFNTEYVKDGLALRFIKPAISLTNFISNVSSMAGVVPAGGSKELTVTLDATELNDGIYYDELTVSSNAPSDSGSTALFELTVIGYPEIVITPDSLAFDSLFIGLSSQASFLIENTGSKELEISSISNSNSDFTLDEEAPITLLPDQSRIVNVEFAPSSVGFTEDEVVIESNDAFDNETAVVYLSGIGVDPPVIEVSPDSLSLVLYKGDSTVETISITNNGGSELNYSLAPPYFGSAQAANAKAQQYEQIKYEKILSKEAEDTRVGPKFLNASGGPGTFGYTWIDNNSGGPAYDYIDITSMGELANVGGDGDETVALPFSFNFFGEDEDSVTIGANGFLTFAPLTGSNFSNQQIPNTANPNLFIAPFWDDIEPQNGGGVYYYGTEEYFIVQYDRVPGFGFPPLIPIPNPVSFQVILYPDGSIKMQYEDVENSTMTTSSTVGIEGPQGLSGLQVIFNNEYLTNELAITFTPPVRGTLAPGETDEVPVTFYTEELEAGETYYGDIAINSNDPDSSLINIPVSLQVLGVPEIVSFTLINAELNEEIGELMEGDIINLDNYASNQFSIVANTLTDSVGSVVFDFNGEDNYQTDNSAPYSLAGESGGSYNPVALPKGINTVTATPFTDAGGTGVSGDAYTINFEVIDNQPDFCYGESVVDYSPGNRKNGRELPTSRSNPSMALGEPQENDNYNFVALGFGGSITIQLGCEVMDHEGNDLLIVETSFRDTDRDCSSYPEKAKVEGSQDGVTWSVIAEEICRDGEVDIANSGLSTVSYLRITDISNPDDFSAGNSDGYDLDGIMVINNIGDSAQMKAVAEKVDQVNLVANSEGVDLRAYPNPVSDFVQFDLTGEGSEFTANLFNMKGELVDQQKLSLSAGETSGRIDMKKFSRGLYNIRLTNGEGGIVTQLKILKN</sequence>
<dbReference type="PANTHER" id="PTHR45912">
    <property type="entry name" value="CILIA- AND FLAGELLA-ASSOCIATED PROTEIN 47"/>
    <property type="match status" value="1"/>
</dbReference>
<dbReference type="RefSeq" id="WP_188467519.1">
    <property type="nucleotide sequence ID" value="NZ_BAABHU010000018.1"/>
</dbReference>
<dbReference type="InterPro" id="IPR013783">
    <property type="entry name" value="Ig-like_fold"/>
</dbReference>
<dbReference type="InterPro" id="IPR024361">
    <property type="entry name" value="BACON"/>
</dbReference>
<evidence type="ECO:0000256" key="5">
    <source>
        <dbReference type="ARBA" id="ARBA00023273"/>
    </source>
</evidence>
<dbReference type="Pfam" id="PF22544">
    <property type="entry name" value="HYDIN_VesB_CFA65-like_Ig"/>
    <property type="match status" value="2"/>
</dbReference>